<organism evidence="1">
    <name type="scientific">Mammaliicoccus phage MSShimriz1</name>
    <dbReference type="NCBI Taxonomy" id="3230127"/>
    <lineage>
        <taxon>Viruses</taxon>
    </lineage>
</organism>
<sequence length="103" mass="12646">MNYTTYLDLFDVMEEEKELWVGKYHLRFLRKATSISIRISKRINGDGLLKKVTELYPEYSCYNLTDIEKYNTLTEYFKTLEHIKEQKEEEKRERTEEVYKFLQ</sequence>
<proteinExistence type="predicted"/>
<accession>A0AAU8GSK2</accession>
<protein>
    <submittedName>
        <fullName evidence="1">Uncharacterized protein</fullName>
    </submittedName>
</protein>
<dbReference type="EMBL" id="PP931174">
    <property type="protein sequence ID" value="XCH45045.1"/>
    <property type="molecule type" value="Genomic_DNA"/>
</dbReference>
<name>A0AAU8GSK2_9VIRU</name>
<evidence type="ECO:0000313" key="1">
    <source>
        <dbReference type="EMBL" id="XCH45045.1"/>
    </source>
</evidence>
<reference evidence="1" key="1">
    <citation type="submission" date="2024-06" db="EMBL/GenBank/DDBJ databases">
        <authorList>
            <person name="Ashkenazi R."/>
            <person name="Lipszyc R.R."/>
            <person name="Braunstein R."/>
            <person name="Yerushalmy O."/>
            <person name="Alkalay-Oren S."/>
            <person name="Coppenhagn-Glazer S."/>
            <person name="Hazan R."/>
        </authorList>
    </citation>
    <scope>NUCLEOTIDE SEQUENCE</scope>
</reference>